<keyword evidence="4" id="KW-1185">Reference proteome</keyword>
<organism evidence="3 4">
    <name type="scientific">Nocardioides euryhalodurans</name>
    <dbReference type="NCBI Taxonomy" id="2518370"/>
    <lineage>
        <taxon>Bacteria</taxon>
        <taxon>Bacillati</taxon>
        <taxon>Actinomycetota</taxon>
        <taxon>Actinomycetes</taxon>
        <taxon>Propionibacteriales</taxon>
        <taxon>Nocardioidaceae</taxon>
        <taxon>Nocardioides</taxon>
    </lineage>
</organism>
<keyword evidence="1" id="KW-0812">Transmembrane</keyword>
<reference evidence="3 4" key="1">
    <citation type="submission" date="2019-03" db="EMBL/GenBank/DDBJ databases">
        <title>Three New Species of Nocardioides, Nocardioides euryhalodurans sp. nov., Nocardioides seonyuensis sp. nov. and Nocardioides eburneoflavus sp. nov., Iolated from Soil.</title>
        <authorList>
            <person name="Roh S.G."/>
            <person name="Lee C."/>
            <person name="Kim M.-K."/>
            <person name="Kim S.B."/>
        </authorList>
    </citation>
    <scope>NUCLEOTIDE SEQUENCE [LARGE SCALE GENOMIC DNA]</scope>
    <source>
        <strain evidence="3 4">MMS17-SY117</strain>
    </source>
</reference>
<accession>A0A4P7GRA4</accession>
<evidence type="ECO:0000256" key="1">
    <source>
        <dbReference type="SAM" id="Phobius"/>
    </source>
</evidence>
<keyword evidence="1" id="KW-1133">Transmembrane helix</keyword>
<gene>
    <name evidence="3" type="ORF">EXE57_08100</name>
</gene>
<name>A0A4P7GRA4_9ACTN</name>
<dbReference type="AlphaFoldDB" id="A0A4P7GRA4"/>
<dbReference type="OrthoDB" id="4482242at2"/>
<sequence>MPGSGTGRQSTRSMVSTGVAGFAGVMLITVGLMQILAGLTAVLGDELYVSGRAYAYELDLTTWGWTHMVIGVLAGAIGFAIVAGSTIGRLLGIFLAVLGILTNFAFLPQSPTWSLVIIGFNALVIWALFSQISEDEAV</sequence>
<dbReference type="EMBL" id="CP038267">
    <property type="protein sequence ID" value="QBR94381.1"/>
    <property type="molecule type" value="Genomic_DNA"/>
</dbReference>
<dbReference type="Pfam" id="PF23636">
    <property type="entry name" value="DUF7144"/>
    <property type="match status" value="1"/>
</dbReference>
<feature type="domain" description="DUF7144" evidence="2">
    <location>
        <begin position="21"/>
        <end position="130"/>
    </location>
</feature>
<evidence type="ECO:0000313" key="3">
    <source>
        <dbReference type="EMBL" id="QBR94381.1"/>
    </source>
</evidence>
<feature type="transmembrane region" description="Helical" evidence="1">
    <location>
        <begin position="63"/>
        <end position="83"/>
    </location>
</feature>
<dbReference type="InterPro" id="IPR055568">
    <property type="entry name" value="DUF7144"/>
</dbReference>
<feature type="transmembrane region" description="Helical" evidence="1">
    <location>
        <begin position="113"/>
        <end position="129"/>
    </location>
</feature>
<evidence type="ECO:0000259" key="2">
    <source>
        <dbReference type="Pfam" id="PF23636"/>
    </source>
</evidence>
<dbReference type="KEGG" id="noy:EXE57_08100"/>
<proteinExistence type="predicted"/>
<protein>
    <recommendedName>
        <fullName evidence="2">DUF7144 domain-containing protein</fullName>
    </recommendedName>
</protein>
<feature type="transmembrane region" description="Helical" evidence="1">
    <location>
        <begin position="21"/>
        <end position="43"/>
    </location>
</feature>
<keyword evidence="1" id="KW-0472">Membrane</keyword>
<evidence type="ECO:0000313" key="4">
    <source>
        <dbReference type="Proteomes" id="UP000294894"/>
    </source>
</evidence>
<feature type="transmembrane region" description="Helical" evidence="1">
    <location>
        <begin position="90"/>
        <end position="107"/>
    </location>
</feature>
<dbReference type="Proteomes" id="UP000294894">
    <property type="component" value="Chromosome"/>
</dbReference>